<dbReference type="InterPro" id="IPR000847">
    <property type="entry name" value="LysR_HTH_N"/>
</dbReference>
<evidence type="ECO:0000259" key="5">
    <source>
        <dbReference type="PROSITE" id="PS50931"/>
    </source>
</evidence>
<dbReference type="GO" id="GO:0043565">
    <property type="term" value="F:sequence-specific DNA binding"/>
    <property type="evidence" value="ECO:0007669"/>
    <property type="project" value="TreeGrafter"/>
</dbReference>
<accession>A0A8B2NDE8</accession>
<sequence>MEWSDVRIFLAVARAGTLGGAARALRISHPTVGRRIRALEQAVGHSLFQRTADGLVLTEEGNGIVALAEQMEEGAVAMERRLAGQEQNLKGNLRISSADWFGAYVLPPILADFSQAYPNVDVEILTGTRLFNLAHREADVAFRIVPFDAADVVQRRLFRLEYGVYIAEEAPEPVYGDGTGFRLITHDTSTGHFPDIAWLIESFPNARPVLRSNNRNVQGRMCREGVGIAVLPRVVGNQIPGIRSLDLPTPPPARDIWMGYHRDLRRLQRLRAFISTASNYLVNATA</sequence>
<dbReference type="SUPFAM" id="SSF46785">
    <property type="entry name" value="Winged helix' DNA-binding domain"/>
    <property type="match status" value="1"/>
</dbReference>
<comment type="similarity">
    <text evidence="1">Belongs to the LysR transcriptional regulatory family.</text>
</comment>
<evidence type="ECO:0000313" key="7">
    <source>
        <dbReference type="Proteomes" id="UP000249590"/>
    </source>
</evidence>
<dbReference type="GO" id="GO:0006351">
    <property type="term" value="P:DNA-templated transcription"/>
    <property type="evidence" value="ECO:0007669"/>
    <property type="project" value="TreeGrafter"/>
</dbReference>
<dbReference type="InterPro" id="IPR005119">
    <property type="entry name" value="LysR_subst-bd"/>
</dbReference>
<dbReference type="EMBL" id="QHHQ01000011">
    <property type="protein sequence ID" value="RAH96708.1"/>
    <property type="molecule type" value="Genomic_DNA"/>
</dbReference>
<dbReference type="InterPro" id="IPR036388">
    <property type="entry name" value="WH-like_DNA-bd_sf"/>
</dbReference>
<keyword evidence="3" id="KW-0238">DNA-binding</keyword>
<dbReference type="AlphaFoldDB" id="A0A8B2NDE8"/>
<evidence type="ECO:0000256" key="2">
    <source>
        <dbReference type="ARBA" id="ARBA00023015"/>
    </source>
</evidence>
<dbReference type="Pfam" id="PF00126">
    <property type="entry name" value="HTH_1"/>
    <property type="match status" value="1"/>
</dbReference>
<dbReference type="GO" id="GO:0003700">
    <property type="term" value="F:DNA-binding transcription factor activity"/>
    <property type="evidence" value="ECO:0007669"/>
    <property type="project" value="InterPro"/>
</dbReference>
<evidence type="ECO:0000313" key="6">
    <source>
        <dbReference type="EMBL" id="RAH96708.1"/>
    </source>
</evidence>
<dbReference type="RefSeq" id="WP_111352231.1">
    <property type="nucleotide sequence ID" value="NZ_JAIWKD010000011.1"/>
</dbReference>
<organism evidence="6 7">
    <name type="scientific">Acuticoccus sediminis</name>
    <dbReference type="NCBI Taxonomy" id="2184697"/>
    <lineage>
        <taxon>Bacteria</taxon>
        <taxon>Pseudomonadati</taxon>
        <taxon>Pseudomonadota</taxon>
        <taxon>Alphaproteobacteria</taxon>
        <taxon>Hyphomicrobiales</taxon>
        <taxon>Amorphaceae</taxon>
        <taxon>Acuticoccus</taxon>
    </lineage>
</organism>
<dbReference type="CDD" id="cd05466">
    <property type="entry name" value="PBP2_LTTR_substrate"/>
    <property type="match status" value="1"/>
</dbReference>
<dbReference type="Gene3D" id="1.10.10.10">
    <property type="entry name" value="Winged helix-like DNA-binding domain superfamily/Winged helix DNA-binding domain"/>
    <property type="match status" value="1"/>
</dbReference>
<gene>
    <name evidence="6" type="ORF">DLJ53_31080</name>
</gene>
<dbReference type="InterPro" id="IPR036390">
    <property type="entry name" value="WH_DNA-bd_sf"/>
</dbReference>
<dbReference type="InterPro" id="IPR058163">
    <property type="entry name" value="LysR-type_TF_proteobact-type"/>
</dbReference>
<keyword evidence="2" id="KW-0805">Transcription regulation</keyword>
<dbReference type="PANTHER" id="PTHR30537">
    <property type="entry name" value="HTH-TYPE TRANSCRIPTIONAL REGULATOR"/>
    <property type="match status" value="1"/>
</dbReference>
<dbReference type="Pfam" id="PF03466">
    <property type="entry name" value="LysR_substrate"/>
    <property type="match status" value="1"/>
</dbReference>
<dbReference type="PANTHER" id="PTHR30537:SF3">
    <property type="entry name" value="TRANSCRIPTIONAL REGULATORY PROTEIN"/>
    <property type="match status" value="1"/>
</dbReference>
<feature type="domain" description="HTH lysR-type" evidence="5">
    <location>
        <begin position="1"/>
        <end position="58"/>
    </location>
</feature>
<proteinExistence type="inferred from homology"/>
<protein>
    <submittedName>
        <fullName evidence="6">LysR family transcriptional regulator</fullName>
    </submittedName>
</protein>
<dbReference type="Gene3D" id="3.40.190.290">
    <property type="match status" value="1"/>
</dbReference>
<comment type="caution">
    <text evidence="6">The sequence shown here is derived from an EMBL/GenBank/DDBJ whole genome shotgun (WGS) entry which is preliminary data.</text>
</comment>
<name>A0A8B2NDE8_9HYPH</name>
<evidence type="ECO:0000256" key="3">
    <source>
        <dbReference type="ARBA" id="ARBA00023125"/>
    </source>
</evidence>
<keyword evidence="4" id="KW-0804">Transcription</keyword>
<dbReference type="Proteomes" id="UP000249590">
    <property type="component" value="Unassembled WGS sequence"/>
</dbReference>
<dbReference type="PROSITE" id="PS50931">
    <property type="entry name" value="HTH_LYSR"/>
    <property type="match status" value="1"/>
</dbReference>
<keyword evidence="7" id="KW-1185">Reference proteome</keyword>
<evidence type="ECO:0000256" key="4">
    <source>
        <dbReference type="ARBA" id="ARBA00023163"/>
    </source>
</evidence>
<reference evidence="6 7" key="1">
    <citation type="submission" date="2018-05" db="EMBL/GenBank/DDBJ databases">
        <title>Acuticoccus sediminis sp. nov., isolated from deep-sea sediment of Indian Ocean.</title>
        <authorList>
            <person name="Liu X."/>
            <person name="Lai Q."/>
            <person name="Du Y."/>
            <person name="Sun F."/>
            <person name="Zhang X."/>
            <person name="Wang S."/>
            <person name="Shao Z."/>
        </authorList>
    </citation>
    <scope>NUCLEOTIDE SEQUENCE [LARGE SCALE GENOMIC DNA]</scope>
    <source>
        <strain evidence="6 7">PTG4-2</strain>
    </source>
</reference>
<dbReference type="SUPFAM" id="SSF53850">
    <property type="entry name" value="Periplasmic binding protein-like II"/>
    <property type="match status" value="1"/>
</dbReference>
<dbReference type="OrthoDB" id="9796526at2"/>
<evidence type="ECO:0000256" key="1">
    <source>
        <dbReference type="ARBA" id="ARBA00009437"/>
    </source>
</evidence>